<evidence type="ECO:0008006" key="5">
    <source>
        <dbReference type="Google" id="ProtNLM"/>
    </source>
</evidence>
<proteinExistence type="inferred from homology"/>
<comment type="caution">
    <text evidence="3">The sequence shown here is derived from an EMBL/GenBank/DDBJ whole genome shotgun (WGS) entry which is preliminary data.</text>
</comment>
<reference evidence="3 4" key="1">
    <citation type="submission" date="2010-04" db="EMBL/GenBank/DDBJ databases">
        <authorList>
            <person name="Weinstock G."/>
            <person name="Sodergren E."/>
            <person name="Clifton S."/>
            <person name="Fulton L."/>
            <person name="Fulton B."/>
            <person name="Courtney L."/>
            <person name="Fronick C."/>
            <person name="Harrison M."/>
            <person name="Strong C."/>
            <person name="Farmer C."/>
            <person name="Delahaunty K."/>
            <person name="Markovic C."/>
            <person name="Hall O."/>
            <person name="Minx P."/>
            <person name="Tomlinson C."/>
            <person name="Mitreva M."/>
            <person name="Hou S."/>
            <person name="Wollam A."/>
            <person name="Pepin K.H."/>
            <person name="Johnson M."/>
            <person name="Bhonagiri V."/>
            <person name="Zhang X."/>
            <person name="Suruliraj S."/>
            <person name="Warren W."/>
            <person name="Chinwalla A."/>
            <person name="Mardis E.R."/>
            <person name="Wilson R.K."/>
        </authorList>
    </citation>
    <scope>NUCLEOTIDE SEQUENCE [LARGE SCALE GENOMIC DNA]</scope>
    <source>
        <strain evidence="3 4">DSM 20306</strain>
    </source>
</reference>
<dbReference type="PANTHER" id="PTHR43709">
    <property type="entry name" value="ACONITATE ISOMERASE-RELATED"/>
    <property type="match status" value="1"/>
</dbReference>
<evidence type="ECO:0000313" key="3">
    <source>
        <dbReference type="EMBL" id="EFG82567.1"/>
    </source>
</evidence>
<dbReference type="PANTHER" id="PTHR43709:SF2">
    <property type="entry name" value="DUF453 DOMAIN PROTEIN (AFU_ORTHOLOGUE AFUA_6G00360)"/>
    <property type="match status" value="1"/>
</dbReference>
<dbReference type="SUPFAM" id="SSF54506">
    <property type="entry name" value="Diaminopimelate epimerase-like"/>
    <property type="match status" value="2"/>
</dbReference>
<accession>A0ABN0AIA0</accession>
<organism evidence="3 4">
    <name type="scientific">Corynebacterium ammoniagenes DSM 20306</name>
    <dbReference type="NCBI Taxonomy" id="649754"/>
    <lineage>
        <taxon>Bacteria</taxon>
        <taxon>Bacillati</taxon>
        <taxon>Actinomycetota</taxon>
        <taxon>Actinomycetes</taxon>
        <taxon>Mycobacteriales</taxon>
        <taxon>Corynebacteriaceae</taxon>
        <taxon>Corynebacterium</taxon>
    </lineage>
</organism>
<evidence type="ECO:0000256" key="2">
    <source>
        <dbReference type="ARBA" id="ARBA00023235"/>
    </source>
</evidence>
<dbReference type="Gene3D" id="3.10.310.10">
    <property type="entry name" value="Diaminopimelate Epimerase, Chain A, domain 1"/>
    <property type="match status" value="2"/>
</dbReference>
<dbReference type="Pfam" id="PF04303">
    <property type="entry name" value="PrpF"/>
    <property type="match status" value="1"/>
</dbReference>
<sequence>MTEWINACFIRGGTSKGLFFNAADLPADDADRDAALCHVMGSPDPHGRQLNGMGGGISSLSKVMLVTASTREGFDVDYTFGQVEVGIDHIDYSGNCGNLSSGVIPFALEAGIISSPDGQQEFQLFNTNTSKTVTVTLEVVNGRAATTGAVELPGVAGTSSPIQLSYPSPAGSRTAGLLPTGSPTNVLDDDGSAITVSLVDSTLPVVIVRATDVGLSGTELPGEIDANRPAMALLERLRQAGAAAMGFQTCPEVVPKIAVIAPPQDSTTLDGADLAADSVDIMVRMISMGKAHLAVPGTGAMCLAAAAAVPGTLVSDITGHHRTEQSPEQSTEHSIVRLGTPSGAVIAAADYADGELASTTLIRTARILMRGQVPLDSDRA</sequence>
<comment type="similarity">
    <text evidence="1">Belongs to the PrpF family.</text>
</comment>
<name>A0ABN0AIA0_CORAM</name>
<dbReference type="InterPro" id="IPR007400">
    <property type="entry name" value="PrpF-like"/>
</dbReference>
<gene>
    <name evidence="3" type="ORF">HMPREF0281_00097</name>
</gene>
<keyword evidence="2" id="KW-0413">Isomerase</keyword>
<evidence type="ECO:0000313" key="4">
    <source>
        <dbReference type="Proteomes" id="UP000006015"/>
    </source>
</evidence>
<dbReference type="RefSeq" id="WP_003845307.1">
    <property type="nucleotide sequence ID" value="NZ_CP009244.1"/>
</dbReference>
<dbReference type="EMBL" id="ADNS01000001">
    <property type="protein sequence ID" value="EFG82567.1"/>
    <property type="molecule type" value="Genomic_DNA"/>
</dbReference>
<evidence type="ECO:0000256" key="1">
    <source>
        <dbReference type="ARBA" id="ARBA00007673"/>
    </source>
</evidence>
<protein>
    <recommendedName>
        <fullName evidence="5">PrpF protein</fullName>
    </recommendedName>
</protein>
<keyword evidence="4" id="KW-1185">Reference proteome</keyword>
<dbReference type="Proteomes" id="UP000006015">
    <property type="component" value="Unassembled WGS sequence"/>
</dbReference>